<name>A0A6G5RM75_9ACTN</name>
<feature type="compositionally biased region" description="Basic and acidic residues" evidence="1">
    <location>
        <begin position="8"/>
        <end position="23"/>
    </location>
</feature>
<sequence>MEPTDTPTLRRPDEHEQRGDPVENELHILLTEEDAEAERVAELTGYLREELLDLDVDDVTALPGGEVPPGARAVDVTQIGALLVTLGSSATALSQVMTVIRSWVGRRHDTHPSLHLRMGDDVLEVSEATDDQVAEAFKIFVERHSTAGAGP</sequence>
<dbReference type="RefSeq" id="WP_175435413.1">
    <property type="nucleotide sequence ID" value="NZ_CP021978.1"/>
</dbReference>
<dbReference type="AlphaFoldDB" id="A0A6G5RM75"/>
<dbReference type="Proteomes" id="UP000495940">
    <property type="component" value="Chromosome"/>
</dbReference>
<dbReference type="KEGG" id="shaw:CEB94_31965"/>
<accession>A0A6G5RM75</accession>
<organism evidence="2 3">
    <name type="scientific">Streptomyces hawaiiensis</name>
    <dbReference type="NCBI Taxonomy" id="67305"/>
    <lineage>
        <taxon>Bacteria</taxon>
        <taxon>Bacillati</taxon>
        <taxon>Actinomycetota</taxon>
        <taxon>Actinomycetes</taxon>
        <taxon>Kitasatosporales</taxon>
        <taxon>Streptomycetaceae</taxon>
        <taxon>Streptomyces</taxon>
    </lineage>
</organism>
<dbReference type="EMBL" id="CP021978">
    <property type="protein sequence ID" value="QCD58939.1"/>
    <property type="molecule type" value="Genomic_DNA"/>
</dbReference>
<proteinExistence type="predicted"/>
<evidence type="ECO:0000256" key="1">
    <source>
        <dbReference type="SAM" id="MobiDB-lite"/>
    </source>
</evidence>
<feature type="region of interest" description="Disordered" evidence="1">
    <location>
        <begin position="1"/>
        <end position="23"/>
    </location>
</feature>
<keyword evidence="3" id="KW-1185">Reference proteome</keyword>
<evidence type="ECO:0000313" key="3">
    <source>
        <dbReference type="Proteomes" id="UP000495940"/>
    </source>
</evidence>
<protein>
    <submittedName>
        <fullName evidence="2">Uncharacterized protein</fullName>
    </submittedName>
</protein>
<evidence type="ECO:0000313" key="2">
    <source>
        <dbReference type="EMBL" id="QCD58939.1"/>
    </source>
</evidence>
<gene>
    <name evidence="2" type="ORF">CEB94_31965</name>
</gene>
<reference evidence="2 3" key="1">
    <citation type="submission" date="2017-06" db="EMBL/GenBank/DDBJ databases">
        <title>Complete Genome Sequence of Streptomyces hawaiiensis NRRL 15010 and insights into acyldepsipeptides biosynthesis.</title>
        <authorList>
            <person name="Mariita R.M."/>
            <person name="Sello J.K."/>
        </authorList>
    </citation>
    <scope>NUCLEOTIDE SEQUENCE [LARGE SCALE GENOMIC DNA]</scope>
    <source>
        <strain evidence="2 3">ATCC 12236</strain>
    </source>
</reference>